<gene>
    <name evidence="1" type="ORF">ERS008202_00326</name>
</gene>
<evidence type="ECO:0000313" key="1">
    <source>
        <dbReference type="EMBL" id="CNT61360.1"/>
    </source>
</evidence>
<sequence>MDINTEQTIYRIAILFQRIAEESHARIDDQNIQWSVLTHEADDGIPIGAIRLDGGASGFRCQFFGGFTRSGVAENDRCAVSAKASYNSRADTTTSP</sequence>
<accession>A0A655BMX6</accession>
<proteinExistence type="predicted"/>
<dbReference type="AlphaFoldDB" id="A0A655BMX6"/>
<dbReference type="EMBL" id="CQPC01000003">
    <property type="protein sequence ID" value="CNT61360.1"/>
    <property type="molecule type" value="Genomic_DNA"/>
</dbReference>
<organism evidence="1 2">
    <name type="scientific">Salmonella enterica subsp. enterica serovar Bovismorbificans</name>
    <dbReference type="NCBI Taxonomy" id="58097"/>
    <lineage>
        <taxon>Bacteria</taxon>
        <taxon>Pseudomonadati</taxon>
        <taxon>Pseudomonadota</taxon>
        <taxon>Gammaproteobacteria</taxon>
        <taxon>Enterobacterales</taxon>
        <taxon>Enterobacteriaceae</taxon>
        <taxon>Salmonella</taxon>
    </lineage>
</organism>
<name>A0A655BMX6_SALET</name>
<protein>
    <submittedName>
        <fullName evidence="1">Uncharacterized protein</fullName>
    </submittedName>
</protein>
<evidence type="ECO:0000313" key="2">
    <source>
        <dbReference type="Proteomes" id="UP000039541"/>
    </source>
</evidence>
<dbReference type="Proteomes" id="UP000039541">
    <property type="component" value="Unassembled WGS sequence"/>
</dbReference>
<reference evidence="1 2" key="1">
    <citation type="submission" date="2015-03" db="EMBL/GenBank/DDBJ databases">
        <authorList>
            <consortium name="Pathogen Informatics"/>
        </authorList>
    </citation>
    <scope>NUCLEOTIDE SEQUENCE [LARGE SCALE GENOMIC DNA]</scope>
    <source>
        <strain evidence="1 2">3476</strain>
    </source>
</reference>